<keyword evidence="3" id="KW-1185">Reference proteome</keyword>
<feature type="region of interest" description="Disordered" evidence="1">
    <location>
        <begin position="86"/>
        <end position="111"/>
    </location>
</feature>
<gene>
    <name evidence="2" type="ORF">PGQ11_007863</name>
</gene>
<evidence type="ECO:0000313" key="2">
    <source>
        <dbReference type="EMBL" id="KAK8869285.1"/>
    </source>
</evidence>
<name>A0ABR2IWQ2_9PEZI</name>
<organism evidence="2 3">
    <name type="scientific">Apiospora arundinis</name>
    <dbReference type="NCBI Taxonomy" id="335852"/>
    <lineage>
        <taxon>Eukaryota</taxon>
        <taxon>Fungi</taxon>
        <taxon>Dikarya</taxon>
        <taxon>Ascomycota</taxon>
        <taxon>Pezizomycotina</taxon>
        <taxon>Sordariomycetes</taxon>
        <taxon>Xylariomycetidae</taxon>
        <taxon>Amphisphaeriales</taxon>
        <taxon>Apiosporaceae</taxon>
        <taxon>Apiospora</taxon>
    </lineage>
</organism>
<proteinExistence type="predicted"/>
<accession>A0ABR2IWQ2</accession>
<dbReference type="EMBL" id="JAPCWZ010000004">
    <property type="protein sequence ID" value="KAK8869285.1"/>
    <property type="molecule type" value="Genomic_DNA"/>
</dbReference>
<feature type="compositionally biased region" description="Polar residues" evidence="1">
    <location>
        <begin position="28"/>
        <end position="45"/>
    </location>
</feature>
<feature type="compositionally biased region" description="Polar residues" evidence="1">
    <location>
        <begin position="102"/>
        <end position="111"/>
    </location>
</feature>
<feature type="region of interest" description="Disordered" evidence="1">
    <location>
        <begin position="28"/>
        <end position="59"/>
    </location>
</feature>
<evidence type="ECO:0000256" key="1">
    <source>
        <dbReference type="SAM" id="MobiDB-lite"/>
    </source>
</evidence>
<reference evidence="2 3" key="1">
    <citation type="journal article" date="2024" name="IMA Fungus">
        <title>Apiospora arundinis, a panoply of carbohydrate-active enzymes and secondary metabolites.</title>
        <authorList>
            <person name="Sorensen T."/>
            <person name="Petersen C."/>
            <person name="Muurmann A.T."/>
            <person name="Christiansen J.V."/>
            <person name="Brundto M.L."/>
            <person name="Overgaard C.K."/>
            <person name="Boysen A.T."/>
            <person name="Wollenberg R.D."/>
            <person name="Larsen T.O."/>
            <person name="Sorensen J.L."/>
            <person name="Nielsen K.L."/>
            <person name="Sondergaard T.E."/>
        </authorList>
    </citation>
    <scope>NUCLEOTIDE SEQUENCE [LARGE SCALE GENOMIC DNA]</scope>
    <source>
        <strain evidence="2 3">AAU 773</strain>
    </source>
</reference>
<protein>
    <submittedName>
        <fullName evidence="2">Uncharacterized protein</fullName>
    </submittedName>
</protein>
<evidence type="ECO:0000313" key="3">
    <source>
        <dbReference type="Proteomes" id="UP001390339"/>
    </source>
</evidence>
<comment type="caution">
    <text evidence="2">The sequence shown here is derived from an EMBL/GenBank/DDBJ whole genome shotgun (WGS) entry which is preliminary data.</text>
</comment>
<dbReference type="Proteomes" id="UP001390339">
    <property type="component" value="Unassembled WGS sequence"/>
</dbReference>
<sequence>MMSNANTNQVSVMNNYEDTVNKVAEMLNTNENQQADTMENSNKSPEPTPTKPARKNPLDAARCVTTRARVTFSSSHLLLLIDSRLSRPTNQASREIMIDGTNIGSTASEPE</sequence>